<reference evidence="2 3" key="1">
    <citation type="submission" date="2022-05" db="EMBL/GenBank/DDBJ databases">
        <title>Flavobacterium sp., isolated from activated sludge.</title>
        <authorList>
            <person name="Ran Q."/>
        </authorList>
    </citation>
    <scope>NUCLEOTIDE SEQUENCE [LARGE SCALE GENOMIC DNA]</scope>
    <source>
        <strain evidence="2 3">HXWNR69</strain>
    </source>
</reference>
<dbReference type="Pfam" id="PF16872">
    <property type="entry name" value="putAbiC"/>
    <property type="match status" value="1"/>
</dbReference>
<keyword evidence="1" id="KW-1133">Transmembrane helix</keyword>
<name>A0ABT0TJU1_9FLAO</name>
<feature type="transmembrane region" description="Helical" evidence="1">
    <location>
        <begin position="6"/>
        <end position="23"/>
    </location>
</feature>
<organism evidence="2 3">
    <name type="scientific">Flavobacterium fragile</name>
    <dbReference type="NCBI Taxonomy" id="2949085"/>
    <lineage>
        <taxon>Bacteria</taxon>
        <taxon>Pseudomonadati</taxon>
        <taxon>Bacteroidota</taxon>
        <taxon>Flavobacteriia</taxon>
        <taxon>Flavobacteriales</taxon>
        <taxon>Flavobacteriaceae</taxon>
        <taxon>Flavobacterium</taxon>
    </lineage>
</organism>
<gene>
    <name evidence="2" type="ORF">NAT47_12420</name>
</gene>
<comment type="caution">
    <text evidence="2">The sequence shown here is derived from an EMBL/GenBank/DDBJ whole genome shotgun (WGS) entry which is preliminary data.</text>
</comment>
<proteinExistence type="predicted"/>
<dbReference type="EMBL" id="JAMLJN010000016">
    <property type="protein sequence ID" value="MCL9771219.1"/>
    <property type="molecule type" value="Genomic_DNA"/>
</dbReference>
<dbReference type="Proteomes" id="UP001203342">
    <property type="component" value="Unassembled WGS sequence"/>
</dbReference>
<feature type="transmembrane region" description="Helical" evidence="1">
    <location>
        <begin position="71"/>
        <end position="93"/>
    </location>
</feature>
<dbReference type="RefSeq" id="WP_250583243.1">
    <property type="nucleotide sequence ID" value="NZ_JAMLJN010000016.1"/>
</dbReference>
<evidence type="ECO:0000313" key="3">
    <source>
        <dbReference type="Proteomes" id="UP001203342"/>
    </source>
</evidence>
<keyword evidence="3" id="KW-1185">Reference proteome</keyword>
<sequence>MAFVSIIFVALFIFVLLLSYNLFFKPSSKLLIIAIVFIIFFLGILGLTLNIGLIELNNTDDFSKLIPYGDYIGGIINPIISVFAVFAAGFAFYAQYDANKKIQEQFKIQQFETRLFKMLDIYNINVENLKFISRKKGNNYSGKVIFPHLVNNFNSLKNEILSFAEIKQINVNNLIEEDYLNYVRTKYKFHDINNFILLEITYIIFLYGVGVNGRKNINTILNGKYKKKELKKILNYLSGKPVEYNKDYEKYVLDFKNDLVLFTYYDKPNNEKFDKYYNGHQNNLAHYFRHIFMIIKYINNQDTLSYNQKWEYSKLLRTQMSNHEQELFFLNSISIVGREWELNHLDDNIRLITKYDLIKNISKALRDKYNVEDFYPDVVYEDYARNTLKRENLEKNIYK</sequence>
<dbReference type="InterPro" id="IPR031709">
    <property type="entry name" value="PutAbiC"/>
</dbReference>
<evidence type="ECO:0000256" key="1">
    <source>
        <dbReference type="SAM" id="Phobius"/>
    </source>
</evidence>
<feature type="transmembrane region" description="Helical" evidence="1">
    <location>
        <begin position="30"/>
        <end position="51"/>
    </location>
</feature>
<keyword evidence="1" id="KW-0472">Membrane</keyword>
<evidence type="ECO:0000313" key="2">
    <source>
        <dbReference type="EMBL" id="MCL9771219.1"/>
    </source>
</evidence>
<protein>
    <submittedName>
        <fullName evidence="2">Phage abortive infection protein</fullName>
    </submittedName>
</protein>
<feature type="transmembrane region" description="Helical" evidence="1">
    <location>
        <begin position="192"/>
        <end position="210"/>
    </location>
</feature>
<keyword evidence="1" id="KW-0812">Transmembrane</keyword>
<accession>A0ABT0TJU1</accession>